<organism evidence="1 2">
    <name type="scientific">Chloropicon roscoffensis</name>
    <dbReference type="NCBI Taxonomy" id="1461544"/>
    <lineage>
        <taxon>Eukaryota</taxon>
        <taxon>Viridiplantae</taxon>
        <taxon>Chlorophyta</taxon>
        <taxon>Chloropicophyceae</taxon>
        <taxon>Chloropicales</taxon>
        <taxon>Chloropicaceae</taxon>
        <taxon>Chloropicon</taxon>
    </lineage>
</organism>
<dbReference type="EMBL" id="CP151502">
    <property type="protein sequence ID" value="WZN59663.1"/>
    <property type="molecule type" value="Genomic_DNA"/>
</dbReference>
<dbReference type="AlphaFoldDB" id="A0AAX4P0D9"/>
<evidence type="ECO:0000313" key="1">
    <source>
        <dbReference type="EMBL" id="WZN59663.1"/>
    </source>
</evidence>
<proteinExistence type="predicted"/>
<keyword evidence="2" id="KW-1185">Reference proteome</keyword>
<accession>A0AAX4P0D9</accession>
<reference evidence="1 2" key="1">
    <citation type="submission" date="2024-03" db="EMBL/GenBank/DDBJ databases">
        <title>Complete genome sequence of the green alga Chloropicon roscoffensis RCC1871.</title>
        <authorList>
            <person name="Lemieux C."/>
            <person name="Pombert J.-F."/>
            <person name="Otis C."/>
            <person name="Turmel M."/>
        </authorList>
    </citation>
    <scope>NUCLEOTIDE SEQUENCE [LARGE SCALE GENOMIC DNA]</scope>
    <source>
        <strain evidence="1 2">RCC1871</strain>
    </source>
</reference>
<sequence>MDTVLRVRQILCQLNNEDIAQMKPGYFQELVTLGHLIIRRSQEYYS</sequence>
<protein>
    <submittedName>
        <fullName evidence="1">Uncharacterized protein</fullName>
    </submittedName>
</protein>
<evidence type="ECO:0000313" key="2">
    <source>
        <dbReference type="Proteomes" id="UP001472866"/>
    </source>
</evidence>
<name>A0AAX4P0D9_9CHLO</name>
<gene>
    <name evidence="1" type="ORF">HKI87_02g11890</name>
</gene>
<dbReference type="Proteomes" id="UP001472866">
    <property type="component" value="Chromosome 02"/>
</dbReference>